<evidence type="ECO:0000313" key="11">
    <source>
        <dbReference type="EMBL" id="ABV85872.1"/>
    </source>
</evidence>
<dbReference type="SMART" id="SM00849">
    <property type="entry name" value="Lactamase_B"/>
    <property type="match status" value="1"/>
</dbReference>
<keyword evidence="5" id="KW-0663">Pyridoxal phosphate</keyword>
<dbReference type="AlphaFoldDB" id="A8GZY5"/>
<dbReference type="GO" id="GO:0046872">
    <property type="term" value="F:metal ion binding"/>
    <property type="evidence" value="ECO:0007669"/>
    <property type="project" value="UniProtKB-KW"/>
</dbReference>
<dbReference type="CDD" id="cd00158">
    <property type="entry name" value="RHOD"/>
    <property type="match status" value="1"/>
</dbReference>
<evidence type="ECO:0000256" key="2">
    <source>
        <dbReference type="ARBA" id="ARBA00006490"/>
    </source>
</evidence>
<evidence type="ECO:0000256" key="5">
    <source>
        <dbReference type="ARBA" id="ARBA00022898"/>
    </source>
</evidence>
<dbReference type="PANTHER" id="PTHR11601">
    <property type="entry name" value="CYSTEINE DESULFURYLASE FAMILY MEMBER"/>
    <property type="match status" value="1"/>
</dbReference>
<evidence type="ECO:0000256" key="6">
    <source>
        <dbReference type="ARBA" id="ARBA00023004"/>
    </source>
</evidence>
<dbReference type="EC" id="2.8.1.7" evidence="3"/>
<dbReference type="InterPro" id="IPR001763">
    <property type="entry name" value="Rhodanese-like_dom"/>
</dbReference>
<sequence>MHNHNELTQVYLDANATTPVLPEAAAAALAAMQTLFGNPSSSHITGLQAKHLMEQTRTRAHTLLGTGEGKLIFTSGATEGIQTAILSALLAAKKQIQTGQTYKLLYGATEHKAVPESLKHWLTVLDIPAQIMAIPVDEFGILDYEFIAQHVPNALMICTMAVNNETGVFQDLKQLEKTIRDANPDTFWMVDCVQALGKTALNLAQTSIDYAPFSGHKLYAPKGIGFVYIRDGAPFTPFIAGGGQESGLRSGTENLPGMAALNVIFKMLQCPQDSAFSDQQTLQGYRQQIADTLTECFPRIVFNNSFEHSVPTTINFAVPSFSSKEIMDLFDAANIRVSSGSACSSKVTRSFVLDAMGLPAWQSESAIRMSFGPAMTQADVDIACERIKTASQALTQSCMVLDRSRDIDDKTPLDGLLQLGAGASCTWIYVDNNSKQAVIIDPLPELQHRLDTLLQCQQLEVKAIIDTHGHADHVSGRDVLANRYLANQDSDILGWPYQTQTVEHLGIQYESIEIGSLQLVKVPTPGHTADSISLILCPLNLGDKTLHQQAKFAFCGDTILMGSLGRTNFDSSSSQALFHSLKLLNCTINPATLICASHDYNHEFTTTLPAEMSRNTLLNAVLMDQVSVDDFIARKAKLDSHLNDEVGTEIMCGAYVGSCDKSAIKEYDAKSLAAAIDSKDEVRIIDIREPHEYALSHPQESSQNVPLTRLVQFIHEQQHQKDKPWVLVCRSGSRSMVAAQAMHRLGFSQISHLKGGYALSH</sequence>
<evidence type="ECO:0000259" key="10">
    <source>
        <dbReference type="PROSITE" id="PS50206"/>
    </source>
</evidence>
<evidence type="ECO:0000256" key="9">
    <source>
        <dbReference type="RuleBase" id="RU004504"/>
    </source>
</evidence>
<dbReference type="SUPFAM" id="SSF53383">
    <property type="entry name" value="PLP-dependent transferases"/>
    <property type="match status" value="1"/>
</dbReference>
<evidence type="ECO:0000256" key="4">
    <source>
        <dbReference type="ARBA" id="ARBA00022723"/>
    </source>
</evidence>
<dbReference type="OrthoDB" id="9808002at2"/>
<dbReference type="InterPro" id="IPR036873">
    <property type="entry name" value="Rhodanese-like_dom_sf"/>
</dbReference>
<gene>
    <name evidence="11" type="ordered locus">Spea_0544</name>
</gene>
<evidence type="ECO:0000256" key="7">
    <source>
        <dbReference type="ARBA" id="ARBA00023014"/>
    </source>
</evidence>
<evidence type="ECO:0000256" key="8">
    <source>
        <dbReference type="ARBA" id="ARBA00050776"/>
    </source>
</evidence>
<dbReference type="KEGG" id="spl:Spea_0544"/>
<dbReference type="eggNOG" id="COG0491">
    <property type="taxonomic scope" value="Bacteria"/>
</dbReference>
<dbReference type="GO" id="GO:0008483">
    <property type="term" value="F:transaminase activity"/>
    <property type="evidence" value="ECO:0007669"/>
    <property type="project" value="UniProtKB-KW"/>
</dbReference>
<dbReference type="eggNOG" id="COG1104">
    <property type="taxonomic scope" value="Bacteria"/>
</dbReference>
<keyword evidence="6" id="KW-0408">Iron</keyword>
<dbReference type="InterPro" id="IPR020578">
    <property type="entry name" value="Aminotrans_V_PyrdxlP_BS"/>
</dbReference>
<accession>A8GZY5</accession>
<dbReference type="PROSITE" id="PS00595">
    <property type="entry name" value="AA_TRANSFER_CLASS_5"/>
    <property type="match status" value="1"/>
</dbReference>
<reference evidence="11 12" key="1">
    <citation type="submission" date="2007-10" db="EMBL/GenBank/DDBJ databases">
        <title>Complete sequence of Shewanella pealeana ATCC 700345.</title>
        <authorList>
            <consortium name="US DOE Joint Genome Institute"/>
            <person name="Copeland A."/>
            <person name="Lucas S."/>
            <person name="Lapidus A."/>
            <person name="Barry K."/>
            <person name="Glavina del Rio T."/>
            <person name="Dalin E."/>
            <person name="Tice H."/>
            <person name="Pitluck S."/>
            <person name="Chertkov O."/>
            <person name="Brettin T."/>
            <person name="Bruce D."/>
            <person name="Detter J.C."/>
            <person name="Han C."/>
            <person name="Schmutz J."/>
            <person name="Larimer F."/>
            <person name="Land M."/>
            <person name="Hauser L."/>
            <person name="Kyrpides N."/>
            <person name="Kim E."/>
            <person name="Zhao J.-S.Z."/>
            <person name="Manno D."/>
            <person name="Hawari J."/>
            <person name="Richardson P."/>
        </authorList>
    </citation>
    <scope>NUCLEOTIDE SEQUENCE [LARGE SCALE GENOMIC DNA]</scope>
    <source>
        <strain evidence="12">ATCC 700345 / ANG-SQ1</strain>
    </source>
</reference>
<dbReference type="Gene3D" id="3.40.250.10">
    <property type="entry name" value="Rhodanese-like domain"/>
    <property type="match status" value="1"/>
</dbReference>
<evidence type="ECO:0000256" key="3">
    <source>
        <dbReference type="ARBA" id="ARBA00012239"/>
    </source>
</evidence>
<protein>
    <recommendedName>
        <fullName evidence="3">cysteine desulfurase</fullName>
        <ecNumber evidence="3">2.8.1.7</ecNumber>
    </recommendedName>
</protein>
<feature type="domain" description="Rhodanese" evidence="10">
    <location>
        <begin position="678"/>
        <end position="760"/>
    </location>
</feature>
<dbReference type="Gene3D" id="3.40.640.10">
    <property type="entry name" value="Type I PLP-dependent aspartate aminotransferase-like (Major domain)"/>
    <property type="match status" value="1"/>
</dbReference>
<dbReference type="InterPro" id="IPR001279">
    <property type="entry name" value="Metallo-B-lactamas"/>
</dbReference>
<dbReference type="Proteomes" id="UP000002608">
    <property type="component" value="Chromosome"/>
</dbReference>
<dbReference type="Pfam" id="PF00266">
    <property type="entry name" value="Aminotran_5"/>
    <property type="match status" value="1"/>
</dbReference>
<keyword evidence="11" id="KW-0808">Transferase</keyword>
<dbReference type="PROSITE" id="PS50206">
    <property type="entry name" value="RHODANESE_3"/>
    <property type="match status" value="1"/>
</dbReference>
<keyword evidence="4" id="KW-0479">Metal-binding</keyword>
<comment type="cofactor">
    <cofactor evidence="1 9">
        <name>pyridoxal 5'-phosphate</name>
        <dbReference type="ChEBI" id="CHEBI:597326"/>
    </cofactor>
</comment>
<dbReference type="STRING" id="398579.Spea_0544"/>
<evidence type="ECO:0000313" key="12">
    <source>
        <dbReference type="Proteomes" id="UP000002608"/>
    </source>
</evidence>
<evidence type="ECO:0000256" key="1">
    <source>
        <dbReference type="ARBA" id="ARBA00001933"/>
    </source>
</evidence>
<dbReference type="InterPro" id="IPR015424">
    <property type="entry name" value="PyrdxlP-dep_Trfase"/>
</dbReference>
<dbReference type="InterPro" id="IPR015421">
    <property type="entry name" value="PyrdxlP-dep_Trfase_major"/>
</dbReference>
<dbReference type="Gene3D" id="3.90.1150.10">
    <property type="entry name" value="Aspartate Aminotransferase, domain 1"/>
    <property type="match status" value="1"/>
</dbReference>
<name>A8GZY5_SHEPA</name>
<dbReference type="InterPro" id="IPR015422">
    <property type="entry name" value="PyrdxlP-dep_Trfase_small"/>
</dbReference>
<dbReference type="SUPFAM" id="SSF52821">
    <property type="entry name" value="Rhodanese/Cell cycle control phosphatase"/>
    <property type="match status" value="1"/>
</dbReference>
<keyword evidence="12" id="KW-1185">Reference proteome</keyword>
<comment type="similarity">
    <text evidence="2">Belongs to the class-V pyridoxal-phosphate-dependent aminotransferase family. NifS/IscS subfamily.</text>
</comment>
<dbReference type="EMBL" id="CP000851">
    <property type="protein sequence ID" value="ABV85872.1"/>
    <property type="molecule type" value="Genomic_DNA"/>
</dbReference>
<proteinExistence type="inferred from homology"/>
<dbReference type="SUPFAM" id="SSF56281">
    <property type="entry name" value="Metallo-hydrolase/oxidoreductase"/>
    <property type="match status" value="1"/>
</dbReference>
<comment type="catalytic activity">
    <reaction evidence="8">
        <text>(sulfur carrier)-H + L-cysteine = (sulfur carrier)-SH + L-alanine</text>
        <dbReference type="Rhea" id="RHEA:43892"/>
        <dbReference type="Rhea" id="RHEA-COMP:14737"/>
        <dbReference type="Rhea" id="RHEA-COMP:14739"/>
        <dbReference type="ChEBI" id="CHEBI:29917"/>
        <dbReference type="ChEBI" id="CHEBI:35235"/>
        <dbReference type="ChEBI" id="CHEBI:57972"/>
        <dbReference type="ChEBI" id="CHEBI:64428"/>
        <dbReference type="EC" id="2.8.1.7"/>
    </reaction>
</comment>
<dbReference type="Pfam" id="PF00581">
    <property type="entry name" value="Rhodanese"/>
    <property type="match status" value="1"/>
</dbReference>
<dbReference type="HOGENOM" id="CLU_003433_0_0_6"/>
<dbReference type="SMART" id="SM00450">
    <property type="entry name" value="RHOD"/>
    <property type="match status" value="1"/>
</dbReference>
<dbReference type="Gene3D" id="3.60.15.10">
    <property type="entry name" value="Ribonuclease Z/Hydroxyacylglutathione hydrolase-like"/>
    <property type="match status" value="1"/>
</dbReference>
<organism evidence="11 12">
    <name type="scientific">Shewanella pealeana (strain ATCC 700345 / ANG-SQ1)</name>
    <dbReference type="NCBI Taxonomy" id="398579"/>
    <lineage>
        <taxon>Bacteria</taxon>
        <taxon>Pseudomonadati</taxon>
        <taxon>Pseudomonadota</taxon>
        <taxon>Gammaproteobacteria</taxon>
        <taxon>Alteromonadales</taxon>
        <taxon>Shewanellaceae</taxon>
        <taxon>Shewanella</taxon>
    </lineage>
</organism>
<keyword evidence="7" id="KW-0411">Iron-sulfur</keyword>
<dbReference type="PANTHER" id="PTHR11601:SF34">
    <property type="entry name" value="CYSTEINE DESULFURASE"/>
    <property type="match status" value="1"/>
</dbReference>
<dbReference type="InterPro" id="IPR036866">
    <property type="entry name" value="RibonucZ/Hydroxyglut_hydro"/>
</dbReference>
<keyword evidence="11" id="KW-0032">Aminotransferase</keyword>
<dbReference type="Gene3D" id="1.10.260.50">
    <property type="match status" value="1"/>
</dbReference>
<dbReference type="InterPro" id="IPR000192">
    <property type="entry name" value="Aminotrans_V_dom"/>
</dbReference>
<dbReference type="Pfam" id="PF00753">
    <property type="entry name" value="Lactamase_B"/>
    <property type="match status" value="1"/>
</dbReference>
<dbReference type="GO" id="GO:0031071">
    <property type="term" value="F:cysteine desulfurase activity"/>
    <property type="evidence" value="ECO:0007669"/>
    <property type="project" value="UniProtKB-EC"/>
</dbReference>
<dbReference type="GO" id="GO:0051536">
    <property type="term" value="F:iron-sulfur cluster binding"/>
    <property type="evidence" value="ECO:0007669"/>
    <property type="project" value="UniProtKB-KW"/>
</dbReference>
<dbReference type="RefSeq" id="WP_012153810.1">
    <property type="nucleotide sequence ID" value="NC_009901.1"/>
</dbReference>